<feature type="compositionally biased region" description="Low complexity" evidence="2">
    <location>
        <begin position="1021"/>
        <end position="1036"/>
    </location>
</feature>
<dbReference type="FunCoup" id="A0A2V0P3V1">
    <property type="interactions" value="490"/>
</dbReference>
<evidence type="ECO:0000313" key="5">
    <source>
        <dbReference type="Proteomes" id="UP000247498"/>
    </source>
</evidence>
<feature type="compositionally biased region" description="Basic and acidic residues" evidence="2">
    <location>
        <begin position="1070"/>
        <end position="1079"/>
    </location>
</feature>
<reference evidence="4 5" key="1">
    <citation type="journal article" date="2018" name="Sci. Rep.">
        <title>Raphidocelis subcapitata (=Pseudokirchneriella subcapitata) provides an insight into genome evolution and environmental adaptations in the Sphaeropleales.</title>
        <authorList>
            <person name="Suzuki S."/>
            <person name="Yamaguchi H."/>
            <person name="Nakajima N."/>
            <person name="Kawachi M."/>
        </authorList>
    </citation>
    <scope>NUCLEOTIDE SEQUENCE [LARGE SCALE GENOMIC DNA]</scope>
    <source>
        <strain evidence="4 5">NIES-35</strain>
    </source>
</reference>
<dbReference type="STRING" id="307507.A0A2V0P3V1"/>
<dbReference type="InterPro" id="IPR039272">
    <property type="entry name" value="CLEC16A/TT9"/>
</dbReference>
<feature type="compositionally biased region" description="Acidic residues" evidence="2">
    <location>
        <begin position="644"/>
        <end position="659"/>
    </location>
</feature>
<feature type="compositionally biased region" description="Low complexity" evidence="2">
    <location>
        <begin position="629"/>
        <end position="643"/>
    </location>
</feature>
<name>A0A2V0P3V1_9CHLO</name>
<accession>A0A2V0P3V1</accession>
<dbReference type="GO" id="GO:0006914">
    <property type="term" value="P:autophagy"/>
    <property type="evidence" value="ECO:0007669"/>
    <property type="project" value="UniProtKB-KW"/>
</dbReference>
<evidence type="ECO:0000256" key="2">
    <source>
        <dbReference type="SAM" id="MobiDB-lite"/>
    </source>
</evidence>
<dbReference type="PANTHER" id="PTHR21481">
    <property type="entry name" value="PROTEIN CLEC16A"/>
    <property type="match status" value="1"/>
</dbReference>
<feature type="region of interest" description="Disordered" evidence="2">
    <location>
        <begin position="766"/>
        <end position="789"/>
    </location>
</feature>
<feature type="region of interest" description="Disordered" evidence="2">
    <location>
        <begin position="622"/>
        <end position="682"/>
    </location>
</feature>
<feature type="compositionally biased region" description="Basic and acidic residues" evidence="2">
    <location>
        <begin position="1044"/>
        <end position="1056"/>
    </location>
</feature>
<keyword evidence="1" id="KW-0072">Autophagy</keyword>
<feature type="compositionally biased region" description="Low complexity" evidence="2">
    <location>
        <begin position="660"/>
        <end position="680"/>
    </location>
</feature>
<feature type="compositionally biased region" description="Low complexity" evidence="2">
    <location>
        <begin position="766"/>
        <end position="777"/>
    </location>
</feature>
<sequence length="1079" mass="111384">MKGFWASLVGGPTSAPRRFTLDELRELYSILIKNPVVTESNRATVVETVRAVAEFMIWGDQNEPRIFDYLLENNIMTYLHKILLQPSNRAGDVAKQVLQTLSIIIQNVRSETAVFFLFSNNHVNNIVDLDFDFDDEEVLGFYVSFLKTISLKLSPLTVHFFLVDAPGRGGASFPLYTRAVRLAHNREGMVRAAVRTITLNVYSVPDEGIRRFVTSPRVDRYFADVAAYLAEQVQLLDRRLSAAEAGGVQALGALDSQMAEVDDVISYCSDTLSIGVPGIAALLAQGLWDAAVSPLLLRPLLAPGAAAAAAAPIPAAGASAVPLSARAAAAAAAAAGSALGGGGGAAVVAAGGGSPRARQGSWGASGDGARPSPRVRPVCAMFVLERIFQLLAHAPLLHQTLLALVCGGPVGGGGGACSCKRTLLEVLGGDQPYPALLALRLFAAIFANRQVSGELLEAVGLQPQRRRLAPRGLDGSDGDGSDGDAGARALVQACLSQLRSGGTNGAVGGSGSNDGGGVPPLVWVLTTVYLPTQQAGDAEEAGSALEGLSLTTALQQCAGGGGGGGSSSKGDAGVRLAAVGGELTAALVRLLAHPALPALGLWLAGWLLFQLLPATPVAVPSQQQQQLEAAGPSTDDGSAADASGSDEEEEEEEEADDDASAAPSEDAAAPRAQSRVLPRSVLPPQPSVSSVLSYGGAGASPAVLTSEQHAAVEAALLEARAGLRGRVGGLWCEALGPMVALEWPSARDALQRPLLRASSEALLSGPHATGPAAAAAAGRGGGGGKGDGLSQSARSALEAYLAVQRVVALLQLRELLTTGAISKAPPIATLTDAELRAADVQEGFTVDLHPGASIPAVVSFTPGLERRVYFSIAGVAPRRGGDGDGGERALLRSLPVTVVADPSPTKPGTGVVLSVAPLLGADPAIDRNVGKWLHVHVRPSVRGLLRVLKAAASKKGGLLNSLRQLADGHWVLAFADAERAAAAKLLVYQHGVTLREAYCRHLEPLCGGAQRRGDGSGGGEAAAQEAGEEQQQQQQQQEEEDEQEQKQDPEGSKEGPGEEDEDEDEEVGAEEAREDGAGK</sequence>
<feature type="region of interest" description="Disordered" evidence="2">
    <location>
        <begin position="1010"/>
        <end position="1079"/>
    </location>
</feature>
<gene>
    <name evidence="4" type="ORF">Rsub_04069</name>
</gene>
<protein>
    <recommendedName>
        <fullName evidence="3">FPL domain-containing protein</fullName>
    </recommendedName>
</protein>
<organism evidence="4 5">
    <name type="scientific">Raphidocelis subcapitata</name>
    <dbReference type="NCBI Taxonomy" id="307507"/>
    <lineage>
        <taxon>Eukaryota</taxon>
        <taxon>Viridiplantae</taxon>
        <taxon>Chlorophyta</taxon>
        <taxon>core chlorophytes</taxon>
        <taxon>Chlorophyceae</taxon>
        <taxon>CS clade</taxon>
        <taxon>Sphaeropleales</taxon>
        <taxon>Selenastraceae</taxon>
        <taxon>Raphidocelis</taxon>
    </lineage>
</organism>
<dbReference type="PANTHER" id="PTHR21481:SF0">
    <property type="entry name" value="PROTEIN CLEC16A"/>
    <property type="match status" value="1"/>
</dbReference>
<evidence type="ECO:0000256" key="1">
    <source>
        <dbReference type="ARBA" id="ARBA00023006"/>
    </source>
</evidence>
<dbReference type="GO" id="GO:0007034">
    <property type="term" value="P:vacuolar transport"/>
    <property type="evidence" value="ECO:0007669"/>
    <property type="project" value="TreeGrafter"/>
</dbReference>
<proteinExistence type="predicted"/>
<evidence type="ECO:0000259" key="3">
    <source>
        <dbReference type="Pfam" id="PF09758"/>
    </source>
</evidence>
<keyword evidence="5" id="KW-1185">Reference proteome</keyword>
<dbReference type="InterPro" id="IPR019155">
    <property type="entry name" value="CLEC16A/TT9_N"/>
</dbReference>
<feature type="compositionally biased region" description="Gly residues" evidence="2">
    <location>
        <begin position="778"/>
        <end position="787"/>
    </location>
</feature>
<comment type="caution">
    <text evidence="4">The sequence shown here is derived from an EMBL/GenBank/DDBJ whole genome shotgun (WGS) entry which is preliminary data.</text>
</comment>
<dbReference type="EMBL" id="BDRX01000026">
    <property type="protein sequence ID" value="GBF91765.1"/>
    <property type="molecule type" value="Genomic_DNA"/>
</dbReference>
<dbReference type="InParanoid" id="A0A2V0P3V1"/>
<dbReference type="Pfam" id="PF09758">
    <property type="entry name" value="FPL"/>
    <property type="match status" value="1"/>
</dbReference>
<dbReference type="GO" id="GO:0005794">
    <property type="term" value="C:Golgi apparatus"/>
    <property type="evidence" value="ECO:0007669"/>
    <property type="project" value="TreeGrafter"/>
</dbReference>
<dbReference type="GO" id="GO:0016197">
    <property type="term" value="P:endosomal transport"/>
    <property type="evidence" value="ECO:0007669"/>
    <property type="project" value="TreeGrafter"/>
</dbReference>
<dbReference type="AlphaFoldDB" id="A0A2V0P3V1"/>
<feature type="domain" description="FPL" evidence="3">
    <location>
        <begin position="50"/>
        <end position="202"/>
    </location>
</feature>
<dbReference type="GO" id="GO:1901096">
    <property type="term" value="P:regulation of autophagosome maturation"/>
    <property type="evidence" value="ECO:0007669"/>
    <property type="project" value="TreeGrafter"/>
</dbReference>
<feature type="compositionally biased region" description="Acidic residues" evidence="2">
    <location>
        <begin position="1057"/>
        <end position="1069"/>
    </location>
</feature>
<dbReference type="OrthoDB" id="294052at2759"/>
<evidence type="ECO:0000313" key="4">
    <source>
        <dbReference type="EMBL" id="GBF91765.1"/>
    </source>
</evidence>
<dbReference type="GO" id="GO:0005770">
    <property type="term" value="C:late endosome"/>
    <property type="evidence" value="ECO:0007669"/>
    <property type="project" value="TreeGrafter"/>
</dbReference>
<dbReference type="Proteomes" id="UP000247498">
    <property type="component" value="Unassembled WGS sequence"/>
</dbReference>